<comment type="caution">
    <text evidence="1">The sequence shown here is derived from an EMBL/GenBank/DDBJ whole genome shotgun (WGS) entry which is preliminary data.</text>
</comment>
<organism evidence="1">
    <name type="scientific">marine sediment metagenome</name>
    <dbReference type="NCBI Taxonomy" id="412755"/>
    <lineage>
        <taxon>unclassified sequences</taxon>
        <taxon>metagenomes</taxon>
        <taxon>ecological metagenomes</taxon>
    </lineage>
</organism>
<proteinExistence type="predicted"/>
<sequence length="157" mass="16907">MRAQDAVGNIETNTNEVSATASTTGPPLSVSQIYIKYGGGVLYDLFSSTDSDNPTVFANGKIDEIYLRLDLSGGFELSETSSSIILFKGVGESAEEVAGSQEINEGTGWAELIFHLDSVFDPALDRHSRDDLYWVDASAVSTTGSSSGFDFYFVYDT</sequence>
<dbReference type="EMBL" id="BARV01000608">
    <property type="protein sequence ID" value="GAI00464.1"/>
    <property type="molecule type" value="Genomic_DNA"/>
</dbReference>
<reference evidence="1" key="1">
    <citation type="journal article" date="2014" name="Front. Microbiol.">
        <title>High frequency of phylogenetically diverse reductive dehalogenase-homologous genes in deep subseafloor sedimentary metagenomes.</title>
        <authorList>
            <person name="Kawai M."/>
            <person name="Futagami T."/>
            <person name="Toyoda A."/>
            <person name="Takaki Y."/>
            <person name="Nishi S."/>
            <person name="Hori S."/>
            <person name="Arai W."/>
            <person name="Tsubouchi T."/>
            <person name="Morono Y."/>
            <person name="Uchiyama I."/>
            <person name="Ito T."/>
            <person name="Fujiyama A."/>
            <person name="Inagaki F."/>
            <person name="Takami H."/>
        </authorList>
    </citation>
    <scope>NUCLEOTIDE SEQUENCE</scope>
    <source>
        <strain evidence="1">Expedition CK06-06</strain>
    </source>
</reference>
<accession>X1M275</accession>
<evidence type="ECO:0000313" key="1">
    <source>
        <dbReference type="EMBL" id="GAI00464.1"/>
    </source>
</evidence>
<feature type="non-terminal residue" evidence="1">
    <location>
        <position position="157"/>
    </location>
</feature>
<protein>
    <submittedName>
        <fullName evidence="1">Uncharacterized protein</fullName>
    </submittedName>
</protein>
<dbReference type="AlphaFoldDB" id="X1M275"/>
<name>X1M275_9ZZZZ</name>
<gene>
    <name evidence="1" type="ORF">S06H3_02163</name>
</gene>